<evidence type="ECO:0000313" key="2">
    <source>
        <dbReference type="Proteomes" id="UP000191672"/>
    </source>
</evidence>
<reference evidence="2" key="1">
    <citation type="journal article" date="2017" name="Nat. Microbiol.">
        <title>Global analysis of biosynthetic gene clusters reveals vast potential of secondary metabolite production in Penicillium species.</title>
        <authorList>
            <person name="Nielsen J.C."/>
            <person name="Grijseels S."/>
            <person name="Prigent S."/>
            <person name="Ji B."/>
            <person name="Dainat J."/>
            <person name="Nielsen K.F."/>
            <person name="Frisvad J.C."/>
            <person name="Workman M."/>
            <person name="Nielsen J."/>
        </authorList>
    </citation>
    <scope>NUCLEOTIDE SEQUENCE [LARGE SCALE GENOMIC DNA]</scope>
    <source>
        <strain evidence="2">IBT 31811</strain>
    </source>
</reference>
<keyword evidence="2" id="KW-1185">Reference proteome</keyword>
<evidence type="ECO:0000313" key="1">
    <source>
        <dbReference type="EMBL" id="OQD86734.1"/>
    </source>
</evidence>
<dbReference type="Proteomes" id="UP000191672">
    <property type="component" value="Unassembled WGS sequence"/>
</dbReference>
<gene>
    <name evidence="1" type="ORF">PENANT_c007G03654</name>
</gene>
<comment type="caution">
    <text evidence="1">The sequence shown here is derived from an EMBL/GenBank/DDBJ whole genome shotgun (WGS) entry which is preliminary data.</text>
</comment>
<name>A0A1V6QBZ4_9EURO</name>
<proteinExistence type="predicted"/>
<dbReference type="AlphaFoldDB" id="A0A1V6QBZ4"/>
<organism evidence="1 2">
    <name type="scientific">Penicillium antarcticum</name>
    <dbReference type="NCBI Taxonomy" id="416450"/>
    <lineage>
        <taxon>Eukaryota</taxon>
        <taxon>Fungi</taxon>
        <taxon>Dikarya</taxon>
        <taxon>Ascomycota</taxon>
        <taxon>Pezizomycotina</taxon>
        <taxon>Eurotiomycetes</taxon>
        <taxon>Eurotiomycetidae</taxon>
        <taxon>Eurotiales</taxon>
        <taxon>Aspergillaceae</taxon>
        <taxon>Penicillium</taxon>
    </lineage>
</organism>
<protein>
    <submittedName>
        <fullName evidence="1">Uncharacterized protein</fullName>
    </submittedName>
</protein>
<dbReference type="EMBL" id="MDYN01000007">
    <property type="protein sequence ID" value="OQD86734.1"/>
    <property type="molecule type" value="Genomic_DNA"/>
</dbReference>
<accession>A0A1V6QBZ4</accession>
<sequence length="51" mass="5603">MICLIPVGGTAYLFRLHELPDLVDSSAIGTGRGRARHLSTFPKGKARFVLY</sequence>